<evidence type="ECO:0000256" key="4">
    <source>
        <dbReference type="ARBA" id="ARBA00023136"/>
    </source>
</evidence>
<evidence type="ECO:0000313" key="8">
    <source>
        <dbReference type="EMBL" id="MFD2257212.1"/>
    </source>
</evidence>
<dbReference type="SMART" id="SM00327">
    <property type="entry name" value="VWA"/>
    <property type="match status" value="1"/>
</dbReference>
<keyword evidence="1" id="KW-1003">Cell membrane</keyword>
<evidence type="ECO:0000256" key="1">
    <source>
        <dbReference type="ARBA" id="ARBA00022475"/>
    </source>
</evidence>
<keyword evidence="3 6" id="KW-1133">Transmembrane helix</keyword>
<gene>
    <name evidence="8" type="ORF">ACFSSA_11040</name>
</gene>
<feature type="transmembrane region" description="Helical" evidence="6">
    <location>
        <begin position="52"/>
        <end position="73"/>
    </location>
</feature>
<keyword evidence="9" id="KW-1185">Reference proteome</keyword>
<dbReference type="PANTHER" id="PTHR22550">
    <property type="entry name" value="SPORE GERMINATION PROTEIN"/>
    <property type="match status" value="1"/>
</dbReference>
<feature type="domain" description="VWFA" evidence="7">
    <location>
        <begin position="90"/>
        <end position="290"/>
    </location>
</feature>
<evidence type="ECO:0000256" key="2">
    <source>
        <dbReference type="ARBA" id="ARBA00022692"/>
    </source>
</evidence>
<evidence type="ECO:0000256" key="5">
    <source>
        <dbReference type="SAM" id="MobiDB-lite"/>
    </source>
</evidence>
<accession>A0ABW5D849</accession>
<evidence type="ECO:0000259" key="7">
    <source>
        <dbReference type="PROSITE" id="PS50234"/>
    </source>
</evidence>
<dbReference type="SUPFAM" id="SSF53300">
    <property type="entry name" value="vWA-like"/>
    <property type="match status" value="1"/>
</dbReference>
<feature type="compositionally biased region" description="Low complexity" evidence="5">
    <location>
        <begin position="537"/>
        <end position="553"/>
    </location>
</feature>
<dbReference type="Pfam" id="PF13519">
    <property type="entry name" value="VWA_2"/>
    <property type="match status" value="1"/>
</dbReference>
<dbReference type="InterPro" id="IPR036465">
    <property type="entry name" value="vWFA_dom_sf"/>
</dbReference>
<proteinExistence type="predicted"/>
<keyword evidence="4 6" id="KW-0472">Membrane</keyword>
<sequence>MNLAHPAWLFLWILVPILAIGGILVARFAKQPWNDFAAERLRGKLIRRAHPLPRWLSFVLLLAAIAALVGALARPQGDAGVKSEKTEGRNVMIALDLSRSMRVRDVKPDRLSQAKIVIYELLETLKDDRVGLVGFAGTSFLAAPLTIDHVALQETVEQLDEYSPTQGGSDISSAIQLATEVLKETGQKNNALILISDGEEHEGELNTIIAEAERAGVTIFAIGVGTEDGDFVPHSDFQGGFLLDRNGAKVLSTLEPNVLRKLANETGGRYVIAGRGADIPAMVELAIQGLDVFEMEGGKTRVVVEFFQWLLLPAIVFLMASIIAGTRWRKLIGPGVGLFVLFSFQDASADLPGEAKSAFQAKDYIKSRDIYRSLAEQHGGDEKAARYRLGEGLAAYEAQDYRGARGAYSDALLSDEPKVTAKGHEGIGNTLFQLGWIGIAGAPYDGGENASMEKFEAMVRDRIARMSEVDVPEKGENSGYTRFKSVIQNWTDAIRHYQSATENYPSDEGPKTNAKLTMEYLTRLAEILKEEKDELEQQMPQPGQGQEGQGQPQEGEESGEGEPQEGDGSGGEENEDGQDDGDKGDEEDDGKDGDEEKDGESGEEESESDHDDGADPNETAEERASRLLKENADLENGRLNRGNRRELRNPEKDW</sequence>
<feature type="region of interest" description="Disordered" evidence="5">
    <location>
        <begin position="534"/>
        <end position="654"/>
    </location>
</feature>
<feature type="transmembrane region" description="Helical" evidence="6">
    <location>
        <begin position="306"/>
        <end position="324"/>
    </location>
</feature>
<evidence type="ECO:0000313" key="9">
    <source>
        <dbReference type="Proteomes" id="UP001597375"/>
    </source>
</evidence>
<comment type="caution">
    <text evidence="8">The sequence shown here is derived from an EMBL/GenBank/DDBJ whole genome shotgun (WGS) entry which is preliminary data.</text>
</comment>
<dbReference type="Gene3D" id="1.25.40.10">
    <property type="entry name" value="Tetratricopeptide repeat domain"/>
    <property type="match status" value="1"/>
</dbReference>
<dbReference type="EMBL" id="JBHUIT010000022">
    <property type="protein sequence ID" value="MFD2257212.1"/>
    <property type="molecule type" value="Genomic_DNA"/>
</dbReference>
<dbReference type="InterPro" id="IPR002035">
    <property type="entry name" value="VWF_A"/>
</dbReference>
<feature type="compositionally biased region" description="Acidic residues" evidence="5">
    <location>
        <begin position="554"/>
        <end position="619"/>
    </location>
</feature>
<evidence type="ECO:0000256" key="3">
    <source>
        <dbReference type="ARBA" id="ARBA00022989"/>
    </source>
</evidence>
<reference evidence="9" key="1">
    <citation type="journal article" date="2019" name="Int. J. Syst. Evol. Microbiol.">
        <title>The Global Catalogue of Microorganisms (GCM) 10K type strain sequencing project: providing services to taxonomists for standard genome sequencing and annotation.</title>
        <authorList>
            <consortium name="The Broad Institute Genomics Platform"/>
            <consortium name="The Broad Institute Genome Sequencing Center for Infectious Disease"/>
            <person name="Wu L."/>
            <person name="Ma J."/>
        </authorList>
    </citation>
    <scope>NUCLEOTIDE SEQUENCE [LARGE SCALE GENOMIC DNA]</scope>
    <source>
        <strain evidence="9">CGMCC 4.7106</strain>
    </source>
</reference>
<dbReference type="PANTHER" id="PTHR22550:SF5">
    <property type="entry name" value="LEUCINE ZIPPER PROTEIN 4"/>
    <property type="match status" value="1"/>
</dbReference>
<protein>
    <submittedName>
        <fullName evidence="8">VWA domain-containing protein</fullName>
    </submittedName>
</protein>
<dbReference type="RefSeq" id="WP_386820498.1">
    <property type="nucleotide sequence ID" value="NZ_JBHUIT010000022.1"/>
</dbReference>
<dbReference type="InterPro" id="IPR050768">
    <property type="entry name" value="UPF0353/GerABKA_families"/>
</dbReference>
<dbReference type="InterPro" id="IPR011990">
    <property type="entry name" value="TPR-like_helical_dom_sf"/>
</dbReference>
<evidence type="ECO:0000256" key="6">
    <source>
        <dbReference type="SAM" id="Phobius"/>
    </source>
</evidence>
<dbReference type="PROSITE" id="PS50234">
    <property type="entry name" value="VWFA"/>
    <property type="match status" value="1"/>
</dbReference>
<dbReference type="Proteomes" id="UP001597375">
    <property type="component" value="Unassembled WGS sequence"/>
</dbReference>
<keyword evidence="2 6" id="KW-0812">Transmembrane</keyword>
<feature type="transmembrane region" description="Helical" evidence="6">
    <location>
        <begin position="6"/>
        <end position="26"/>
    </location>
</feature>
<name>A0ABW5D849_9BACT</name>
<feature type="compositionally biased region" description="Basic and acidic residues" evidence="5">
    <location>
        <begin position="620"/>
        <end position="654"/>
    </location>
</feature>
<dbReference type="Gene3D" id="3.40.50.410">
    <property type="entry name" value="von Willebrand factor, type A domain"/>
    <property type="match status" value="1"/>
</dbReference>
<organism evidence="8 9">
    <name type="scientific">Luteolibacter algae</name>
    <dbReference type="NCBI Taxonomy" id="454151"/>
    <lineage>
        <taxon>Bacteria</taxon>
        <taxon>Pseudomonadati</taxon>
        <taxon>Verrucomicrobiota</taxon>
        <taxon>Verrucomicrobiia</taxon>
        <taxon>Verrucomicrobiales</taxon>
        <taxon>Verrucomicrobiaceae</taxon>
        <taxon>Luteolibacter</taxon>
    </lineage>
</organism>